<sequence>MAFFKYFLIRAGVFVPLLVLFLLLGMAPILAGIFAVLIAFCVSYLFFRPQREAAAEQLRNRFSANAKPIRSATELLDADAEDTMTDAHPDVTVDADRRRNPPAAPAAKSNPMMPDGIPREFL</sequence>
<evidence type="ECO:0000256" key="1">
    <source>
        <dbReference type="SAM" id="MobiDB-lite"/>
    </source>
</evidence>
<reference evidence="3 4" key="1">
    <citation type="submission" date="2020-11" db="EMBL/GenBank/DDBJ databases">
        <title>Arthrobacter antarcticus sp. nov., isolated from Antarctic Soil.</title>
        <authorList>
            <person name="Li J."/>
        </authorList>
    </citation>
    <scope>NUCLEOTIDE SEQUENCE [LARGE SCALE GENOMIC DNA]</scope>
    <source>
        <strain evidence="3 4">Z1-20</strain>
    </source>
</reference>
<keyword evidence="2" id="KW-0812">Transmembrane</keyword>
<evidence type="ECO:0000313" key="4">
    <source>
        <dbReference type="Proteomes" id="UP000655366"/>
    </source>
</evidence>
<proteinExistence type="predicted"/>
<dbReference type="Proteomes" id="UP000655366">
    <property type="component" value="Unassembled WGS sequence"/>
</dbReference>
<name>A0A931CLM1_9MICC</name>
<keyword evidence="2" id="KW-1133">Transmembrane helix</keyword>
<organism evidence="3 4">
    <name type="scientific">Arthrobacter terrae</name>
    <dbReference type="NCBI Taxonomy" id="2935737"/>
    <lineage>
        <taxon>Bacteria</taxon>
        <taxon>Bacillati</taxon>
        <taxon>Actinomycetota</taxon>
        <taxon>Actinomycetes</taxon>
        <taxon>Micrococcales</taxon>
        <taxon>Micrococcaceae</taxon>
        <taxon>Arthrobacter</taxon>
    </lineage>
</organism>
<evidence type="ECO:0000313" key="3">
    <source>
        <dbReference type="EMBL" id="MBG0738126.1"/>
    </source>
</evidence>
<feature type="transmembrane region" description="Helical" evidence="2">
    <location>
        <begin position="7"/>
        <end position="23"/>
    </location>
</feature>
<accession>A0A931CLM1</accession>
<gene>
    <name evidence="3" type="ORF">IV500_01580</name>
</gene>
<dbReference type="InterPro" id="IPR025323">
    <property type="entry name" value="DUF4229"/>
</dbReference>
<protein>
    <submittedName>
        <fullName evidence="3">DUF4229 domain-containing protein</fullName>
    </submittedName>
</protein>
<dbReference type="RefSeq" id="WP_196395077.1">
    <property type="nucleotide sequence ID" value="NZ_JADNYM010000002.1"/>
</dbReference>
<feature type="region of interest" description="Disordered" evidence="1">
    <location>
        <begin position="81"/>
        <end position="122"/>
    </location>
</feature>
<dbReference type="EMBL" id="JADNYM010000002">
    <property type="protein sequence ID" value="MBG0738126.1"/>
    <property type="molecule type" value="Genomic_DNA"/>
</dbReference>
<dbReference type="Pfam" id="PF14012">
    <property type="entry name" value="DUF4229"/>
    <property type="match status" value="1"/>
</dbReference>
<keyword evidence="4" id="KW-1185">Reference proteome</keyword>
<feature type="compositionally biased region" description="Basic and acidic residues" evidence="1">
    <location>
        <begin position="85"/>
        <end position="99"/>
    </location>
</feature>
<comment type="caution">
    <text evidence="3">The sequence shown here is derived from an EMBL/GenBank/DDBJ whole genome shotgun (WGS) entry which is preliminary data.</text>
</comment>
<keyword evidence="2" id="KW-0472">Membrane</keyword>
<dbReference type="AlphaFoldDB" id="A0A931CLM1"/>
<evidence type="ECO:0000256" key="2">
    <source>
        <dbReference type="SAM" id="Phobius"/>
    </source>
</evidence>
<feature type="transmembrane region" description="Helical" evidence="2">
    <location>
        <begin position="29"/>
        <end position="47"/>
    </location>
</feature>